<organism evidence="1">
    <name type="scientific">Hexamita inflata</name>
    <dbReference type="NCBI Taxonomy" id="28002"/>
    <lineage>
        <taxon>Eukaryota</taxon>
        <taxon>Metamonada</taxon>
        <taxon>Diplomonadida</taxon>
        <taxon>Hexamitidae</taxon>
        <taxon>Hexamitinae</taxon>
        <taxon>Hexamita</taxon>
    </lineage>
</organism>
<keyword evidence="3" id="KW-1185">Reference proteome</keyword>
<protein>
    <submittedName>
        <fullName evidence="2">Hypothetical_protein</fullName>
    </submittedName>
</protein>
<evidence type="ECO:0000313" key="1">
    <source>
        <dbReference type="EMBL" id="CAI9977763.1"/>
    </source>
</evidence>
<proteinExistence type="predicted"/>
<comment type="caution">
    <text evidence="1">The sequence shown here is derived from an EMBL/GenBank/DDBJ whole genome shotgun (WGS) entry which is preliminary data.</text>
</comment>
<dbReference type="EMBL" id="CAXDID020000126">
    <property type="protein sequence ID" value="CAL6033618.1"/>
    <property type="molecule type" value="Genomic_DNA"/>
</dbReference>
<gene>
    <name evidence="2" type="ORF">HINF_LOCUS35053</name>
    <name evidence="1" type="ORF">HINF_LOCUS65408</name>
</gene>
<dbReference type="EMBL" id="CATOUU010001180">
    <property type="protein sequence ID" value="CAI9977763.1"/>
    <property type="molecule type" value="Genomic_DNA"/>
</dbReference>
<accession>A0AA86RQH4</accession>
<evidence type="ECO:0000313" key="2">
    <source>
        <dbReference type="EMBL" id="CAL6033618.1"/>
    </source>
</evidence>
<reference evidence="1" key="1">
    <citation type="submission" date="2023-06" db="EMBL/GenBank/DDBJ databases">
        <authorList>
            <person name="Kurt Z."/>
        </authorList>
    </citation>
    <scope>NUCLEOTIDE SEQUENCE</scope>
</reference>
<sequence length="654" mass="70839">MINAIVQGDSCVCPQYAIYQNSICTCPINSTIINGVCTCNVIGQTIVSGVCVCQVIGAYVNAGVCICANAQINGSCVCPFGQNIVNGICQESVVINIQEFNDKGMFQLQCIQSLYITHFDIQSVTNEINANNFIQGFAFSQTTQIQNAFINIGNSAYQNVTPLFQSQDQFSNIKIQIGTQNVNRFSSCVLTPSQTVTVQQMNIISMNGSQISVLEYSQFIIFTKTSTSINIRKLLINLNFAPSKGNITLIGNVRGELNITGYQVLGIYQSTSLVTMIGINAIQASINVNDINFQPSIYNVGNCSSYLFSSITSSLLTKFVNITIILGTNSSYQLLSSTINGRYQFGGIVTYINVNSKVAISNVIVQQYQSFSSNYVEQSGIIIGQTLLKSIDVHITNVCLQAQTQSVDQNYYVSNFGLVGSSVGNISLQFIIIFFSFNGQSLTNYGVIGSSTSDYSEIYNIKICTNVSQNGGSQRGILIGIYCDGNISIQNISVINSSISSYAIVGGLIGSCNNANATVFNTNITNSNISTTNSYAGGIIGYLSYSNASVQNLFLSQISIIGQYIGGLIGFISSNSVSTNQYVIIISTKIQSISFRAPTDYYNIGIILGNAQSTIVKFYFFDSSANNNTKNDIYMSECSNLYYIYQLGQPIIGC</sequence>
<dbReference type="Gene3D" id="2.160.20.110">
    <property type="match status" value="1"/>
</dbReference>
<name>A0AA86RQH4_9EUKA</name>
<reference evidence="2 3" key="2">
    <citation type="submission" date="2024-07" db="EMBL/GenBank/DDBJ databases">
        <authorList>
            <person name="Akdeniz Z."/>
        </authorList>
    </citation>
    <scope>NUCLEOTIDE SEQUENCE [LARGE SCALE GENOMIC DNA]</scope>
</reference>
<evidence type="ECO:0000313" key="3">
    <source>
        <dbReference type="Proteomes" id="UP001642409"/>
    </source>
</evidence>
<dbReference type="Proteomes" id="UP001642409">
    <property type="component" value="Unassembled WGS sequence"/>
</dbReference>
<dbReference type="AlphaFoldDB" id="A0AA86RQH4"/>